<dbReference type="KEGG" id="blac:94348979"/>
<dbReference type="InterPro" id="IPR036259">
    <property type="entry name" value="MFS_trans_sf"/>
</dbReference>
<evidence type="ECO:0000256" key="3">
    <source>
        <dbReference type="ARBA" id="ARBA00022692"/>
    </source>
</evidence>
<keyword evidence="4 7" id="KW-1133">Transmembrane helix</keyword>
<feature type="transmembrane region" description="Helical" evidence="7">
    <location>
        <begin position="62"/>
        <end position="80"/>
    </location>
</feature>
<comment type="caution">
    <text evidence="9">The sequence shown here is derived from an EMBL/GenBank/DDBJ whole genome shotgun (WGS) entry which is preliminary data.</text>
</comment>
<dbReference type="EMBL" id="SHOA02000018">
    <property type="protein sequence ID" value="TDH66087.1"/>
    <property type="molecule type" value="Genomic_DNA"/>
</dbReference>
<evidence type="ECO:0000313" key="10">
    <source>
        <dbReference type="Proteomes" id="UP000294530"/>
    </source>
</evidence>
<evidence type="ECO:0000256" key="4">
    <source>
        <dbReference type="ARBA" id="ARBA00022989"/>
    </source>
</evidence>
<keyword evidence="10" id="KW-1185">Reference proteome</keyword>
<proteinExistence type="inferred from homology"/>
<dbReference type="InterPro" id="IPR020846">
    <property type="entry name" value="MFS_dom"/>
</dbReference>
<dbReference type="InterPro" id="IPR011701">
    <property type="entry name" value="MFS"/>
</dbReference>
<dbReference type="SUPFAM" id="SSF103473">
    <property type="entry name" value="MFS general substrate transporter"/>
    <property type="match status" value="1"/>
</dbReference>
<gene>
    <name evidence="9" type="ORF">CCR75_005226</name>
</gene>
<evidence type="ECO:0000256" key="7">
    <source>
        <dbReference type="SAM" id="Phobius"/>
    </source>
</evidence>
<dbReference type="PROSITE" id="PS50850">
    <property type="entry name" value="MFS"/>
    <property type="match status" value="1"/>
</dbReference>
<reference evidence="9 10" key="1">
    <citation type="journal article" date="2021" name="Genome Biol.">
        <title>AFLAP: assembly-free linkage analysis pipeline using k-mers from genome sequencing data.</title>
        <authorList>
            <person name="Fletcher K."/>
            <person name="Zhang L."/>
            <person name="Gil J."/>
            <person name="Han R."/>
            <person name="Cavanaugh K."/>
            <person name="Michelmore R."/>
        </authorList>
    </citation>
    <scope>NUCLEOTIDE SEQUENCE [LARGE SCALE GENOMIC DNA]</scope>
    <source>
        <strain evidence="9 10">SF5</strain>
    </source>
</reference>
<keyword evidence="3 7" id="KW-0812">Transmembrane</keyword>
<dbReference type="GeneID" id="94348979"/>
<dbReference type="InterPro" id="IPR044772">
    <property type="entry name" value="NO3_transporter"/>
</dbReference>
<evidence type="ECO:0000256" key="1">
    <source>
        <dbReference type="ARBA" id="ARBA00004141"/>
    </source>
</evidence>
<evidence type="ECO:0000256" key="5">
    <source>
        <dbReference type="ARBA" id="ARBA00023063"/>
    </source>
</evidence>
<dbReference type="Pfam" id="PF07690">
    <property type="entry name" value="MFS_1"/>
    <property type="match status" value="1"/>
</dbReference>
<feature type="transmembrane region" description="Helical" evidence="7">
    <location>
        <begin position="399"/>
        <end position="416"/>
    </location>
</feature>
<dbReference type="Proteomes" id="UP000294530">
    <property type="component" value="Unassembled WGS sequence"/>
</dbReference>
<feature type="transmembrane region" description="Helical" evidence="7">
    <location>
        <begin position="185"/>
        <end position="209"/>
    </location>
</feature>
<evidence type="ECO:0000256" key="2">
    <source>
        <dbReference type="ARBA" id="ARBA00008432"/>
    </source>
</evidence>
<dbReference type="Gene3D" id="1.20.1250.20">
    <property type="entry name" value="MFS general substrate transporter like domains"/>
    <property type="match status" value="2"/>
</dbReference>
<feature type="domain" description="Major facilitator superfamily (MFS) profile" evidence="8">
    <location>
        <begin position="62"/>
        <end position="497"/>
    </location>
</feature>
<name>A0A976FFV7_BRELC</name>
<evidence type="ECO:0000259" key="8">
    <source>
        <dbReference type="PROSITE" id="PS50850"/>
    </source>
</evidence>
<dbReference type="RefSeq" id="XP_067815586.1">
    <property type="nucleotide sequence ID" value="XM_067963308.1"/>
</dbReference>
<keyword evidence="6 7" id="KW-0472">Membrane</keyword>
<evidence type="ECO:0000256" key="6">
    <source>
        <dbReference type="ARBA" id="ARBA00023136"/>
    </source>
</evidence>
<dbReference type="AlphaFoldDB" id="A0A976FFV7"/>
<comment type="similarity">
    <text evidence="2">Belongs to the major facilitator superfamily. Nitrate/nitrite porter (TC 2.A.1.8) family.</text>
</comment>
<accession>A0A976FFV7</accession>
<dbReference type="GO" id="GO:0042128">
    <property type="term" value="P:nitrate assimilation"/>
    <property type="evidence" value="ECO:0007669"/>
    <property type="project" value="UniProtKB-KW"/>
</dbReference>
<dbReference type="GO" id="GO:0015112">
    <property type="term" value="F:nitrate transmembrane transporter activity"/>
    <property type="evidence" value="ECO:0007669"/>
    <property type="project" value="InterPro"/>
</dbReference>
<dbReference type="GO" id="GO:0016020">
    <property type="term" value="C:membrane"/>
    <property type="evidence" value="ECO:0007669"/>
    <property type="project" value="UniProtKB-SubCell"/>
</dbReference>
<comment type="subcellular location">
    <subcellularLocation>
        <location evidence="1">Membrane</location>
        <topology evidence="1">Multi-pass membrane protein</topology>
    </subcellularLocation>
</comment>
<protein>
    <recommendedName>
        <fullName evidence="8">Major facilitator superfamily (MFS) profile domain-containing protein</fullName>
    </recommendedName>
</protein>
<organism evidence="9 10">
    <name type="scientific">Bremia lactucae</name>
    <name type="common">Lettuce downy mildew</name>
    <dbReference type="NCBI Taxonomy" id="4779"/>
    <lineage>
        <taxon>Eukaryota</taxon>
        <taxon>Sar</taxon>
        <taxon>Stramenopiles</taxon>
        <taxon>Oomycota</taxon>
        <taxon>Peronosporomycetes</taxon>
        <taxon>Peronosporales</taxon>
        <taxon>Peronosporaceae</taxon>
        <taxon>Bremia</taxon>
    </lineage>
</organism>
<keyword evidence="5" id="KW-0534">Nitrate assimilation</keyword>
<feature type="transmembrane region" description="Helical" evidence="7">
    <location>
        <begin position="127"/>
        <end position="146"/>
    </location>
</feature>
<sequence>MSSQPLTRLSCEESWKPFEVPSPIQTPYHAAAMPYDLPVDPQQFDRATTIKPTSILRPHMRIFHLSWMSSITGFIGWYAIPPLMPEIKSQLNLTEGDVLNSDIASTASTILSRILSGPLLDHFGPQIVQSVVLWLGAIPIICAAFVHSATSLILVRFFIGLVGCVFVSSQYWTTITFARNVAGTANAITGGFGVSGIGFAFLVLPYIYQGMTSGNQVSKNVGWRITIALPAVLMIIMASVIRIAAPSCPTGDFQELRKKKQQIEQCELSASARGSRSSCSSVQPRKKAKPRSATNLLQSFRVVLTDRNVLILIAQYAACFGTELQLNNMGALYFHTQFTTNACQETPENNLCSLLSKTTAATVASSFGLMNLFARALGGFVSDAANRQYKMRGRQHVQMTLLCVLGTLVILLSQLDALGPCIALYVLVAIAAQATGGSTYGMVPYLNEQHTGTVNGVVGAGGNLGGVVYGILFRSTEGYSTGLLYTGIGFSYSRVHS</sequence>
<feature type="transmembrane region" description="Helical" evidence="7">
    <location>
        <begin position="153"/>
        <end position="173"/>
    </location>
</feature>
<dbReference type="PANTHER" id="PTHR23515">
    <property type="entry name" value="HIGH-AFFINITY NITRATE TRANSPORTER 2.3"/>
    <property type="match status" value="1"/>
</dbReference>
<dbReference type="OrthoDB" id="434240at2759"/>
<feature type="transmembrane region" description="Helical" evidence="7">
    <location>
        <begin position="221"/>
        <end position="245"/>
    </location>
</feature>
<evidence type="ECO:0000313" key="9">
    <source>
        <dbReference type="EMBL" id="TDH66087.1"/>
    </source>
</evidence>
<feature type="transmembrane region" description="Helical" evidence="7">
    <location>
        <begin position="359"/>
        <end position="378"/>
    </location>
</feature>